<accession>A0AAD6TXE8</accession>
<protein>
    <submittedName>
        <fullName evidence="2">Uncharacterized protein</fullName>
    </submittedName>
</protein>
<evidence type="ECO:0000313" key="2">
    <source>
        <dbReference type="EMBL" id="KAJ7078713.1"/>
    </source>
</evidence>
<feature type="region of interest" description="Disordered" evidence="1">
    <location>
        <begin position="171"/>
        <end position="218"/>
    </location>
</feature>
<sequence>MNVERSQMRYIEFRRPSNALATFRLLSETNFDHSGRTQTHNWAYSWCVHFPLFYITVQGSIGSNASLCFQSVTIQVKSRPLRVGLWNPLECYCCVSTCRRKWSGWLPDSSPIFFPGEDGLSFLGARIRCHASHRLSAVPAPATDAVAIAIVIARAPEYTLGRRFFSSRTLSAPPPLRSSARNGRREHRGGEGGDGVTTIEATHPGTRAGSCVPGPGPD</sequence>
<keyword evidence="3" id="KW-1185">Reference proteome</keyword>
<gene>
    <name evidence="2" type="ORF">B0H15DRAFT_532459</name>
</gene>
<evidence type="ECO:0000256" key="1">
    <source>
        <dbReference type="SAM" id="MobiDB-lite"/>
    </source>
</evidence>
<dbReference type="Proteomes" id="UP001222325">
    <property type="component" value="Unassembled WGS sequence"/>
</dbReference>
<organism evidence="2 3">
    <name type="scientific">Mycena belliarum</name>
    <dbReference type="NCBI Taxonomy" id="1033014"/>
    <lineage>
        <taxon>Eukaryota</taxon>
        <taxon>Fungi</taxon>
        <taxon>Dikarya</taxon>
        <taxon>Basidiomycota</taxon>
        <taxon>Agaricomycotina</taxon>
        <taxon>Agaricomycetes</taxon>
        <taxon>Agaricomycetidae</taxon>
        <taxon>Agaricales</taxon>
        <taxon>Marasmiineae</taxon>
        <taxon>Mycenaceae</taxon>
        <taxon>Mycena</taxon>
    </lineage>
</organism>
<evidence type="ECO:0000313" key="3">
    <source>
        <dbReference type="Proteomes" id="UP001222325"/>
    </source>
</evidence>
<comment type="caution">
    <text evidence="2">The sequence shown here is derived from an EMBL/GenBank/DDBJ whole genome shotgun (WGS) entry which is preliminary data.</text>
</comment>
<dbReference type="AlphaFoldDB" id="A0AAD6TXE8"/>
<proteinExistence type="predicted"/>
<name>A0AAD6TXE8_9AGAR</name>
<reference evidence="2" key="1">
    <citation type="submission" date="2023-03" db="EMBL/GenBank/DDBJ databases">
        <title>Massive genome expansion in bonnet fungi (Mycena s.s.) driven by repeated elements and novel gene families across ecological guilds.</title>
        <authorList>
            <consortium name="Lawrence Berkeley National Laboratory"/>
            <person name="Harder C.B."/>
            <person name="Miyauchi S."/>
            <person name="Viragh M."/>
            <person name="Kuo A."/>
            <person name="Thoen E."/>
            <person name="Andreopoulos B."/>
            <person name="Lu D."/>
            <person name="Skrede I."/>
            <person name="Drula E."/>
            <person name="Henrissat B."/>
            <person name="Morin E."/>
            <person name="Kohler A."/>
            <person name="Barry K."/>
            <person name="LaButti K."/>
            <person name="Morin E."/>
            <person name="Salamov A."/>
            <person name="Lipzen A."/>
            <person name="Mereny Z."/>
            <person name="Hegedus B."/>
            <person name="Baldrian P."/>
            <person name="Stursova M."/>
            <person name="Weitz H."/>
            <person name="Taylor A."/>
            <person name="Grigoriev I.V."/>
            <person name="Nagy L.G."/>
            <person name="Martin F."/>
            <person name="Kauserud H."/>
        </authorList>
    </citation>
    <scope>NUCLEOTIDE SEQUENCE</scope>
    <source>
        <strain evidence="2">CBHHK173m</strain>
    </source>
</reference>
<dbReference type="EMBL" id="JARJCN010000064">
    <property type="protein sequence ID" value="KAJ7078713.1"/>
    <property type="molecule type" value="Genomic_DNA"/>
</dbReference>